<dbReference type="SMART" id="SM00066">
    <property type="entry name" value="GAL4"/>
    <property type="match status" value="1"/>
</dbReference>
<feature type="region of interest" description="Disordered" evidence="7">
    <location>
        <begin position="1"/>
        <end position="25"/>
    </location>
</feature>
<comment type="caution">
    <text evidence="9">The sequence shown here is derived from an EMBL/GenBank/DDBJ whole genome shotgun (WGS) entry which is preliminary data.</text>
</comment>
<keyword evidence="2" id="KW-0862">Zinc</keyword>
<dbReference type="PANTHER" id="PTHR36206">
    <property type="entry name" value="ASPERCRYPTIN BIOSYNTHESIS CLUSTER-SPECIFIC TRANSCRIPTION REGULATOR ATNN-RELATED"/>
    <property type="match status" value="1"/>
</dbReference>
<keyword evidence="3" id="KW-0805">Transcription regulation</keyword>
<dbReference type="GO" id="GO:0008270">
    <property type="term" value="F:zinc ion binding"/>
    <property type="evidence" value="ECO:0007669"/>
    <property type="project" value="InterPro"/>
</dbReference>
<feature type="compositionally biased region" description="Pro residues" evidence="7">
    <location>
        <begin position="89"/>
        <end position="99"/>
    </location>
</feature>
<feature type="compositionally biased region" description="Basic residues" evidence="7">
    <location>
        <begin position="14"/>
        <end position="23"/>
    </location>
</feature>
<dbReference type="PANTHER" id="PTHR36206:SF4">
    <property type="entry name" value="HYPOTHETICAL CONSERVED PROTEIN (EUROFUNG)-RELATED"/>
    <property type="match status" value="1"/>
</dbReference>
<evidence type="ECO:0000256" key="6">
    <source>
        <dbReference type="ARBA" id="ARBA00023242"/>
    </source>
</evidence>
<dbReference type="GeneID" id="43595203"/>
<organism evidence="9 10">
    <name type="scientific">Venustampulla echinocandica</name>
    <dbReference type="NCBI Taxonomy" id="2656787"/>
    <lineage>
        <taxon>Eukaryota</taxon>
        <taxon>Fungi</taxon>
        <taxon>Dikarya</taxon>
        <taxon>Ascomycota</taxon>
        <taxon>Pezizomycotina</taxon>
        <taxon>Leotiomycetes</taxon>
        <taxon>Helotiales</taxon>
        <taxon>Pleuroascaceae</taxon>
        <taxon>Venustampulla</taxon>
    </lineage>
</organism>
<keyword evidence="5" id="KW-0804">Transcription</keyword>
<dbReference type="CDD" id="cd00067">
    <property type="entry name" value="GAL4"/>
    <property type="match status" value="1"/>
</dbReference>
<name>A0A370U3M7_9HELO</name>
<dbReference type="InterPro" id="IPR001138">
    <property type="entry name" value="Zn2Cys6_DnaBD"/>
</dbReference>
<evidence type="ECO:0000256" key="7">
    <source>
        <dbReference type="SAM" id="MobiDB-lite"/>
    </source>
</evidence>
<keyword evidence="4" id="KW-0238">DNA-binding</keyword>
<keyword evidence="10" id="KW-1185">Reference proteome</keyword>
<accession>A0A370U3M7</accession>
<evidence type="ECO:0000313" key="9">
    <source>
        <dbReference type="EMBL" id="RDL42375.1"/>
    </source>
</evidence>
<dbReference type="Gene3D" id="4.10.240.10">
    <property type="entry name" value="Zn(2)-C6 fungal-type DNA-binding domain"/>
    <property type="match status" value="1"/>
</dbReference>
<sequence length="539" mass="59595">MSDTGSTGEMSQAKKPRASRPKVKTGCVTCKARRVKCDEAKPHCLRCSNFGRICGGYPSNEDNPRPKAPSLQVPRRLLSKAMQGSPSPSRTPSPAPRPAPTVRQLGLPVGVVFQDEREHQYFLHFRDETAIEISTGFDPSLWNVLVLKACDIPAIRQLVVATAALSLAMTKSELGARDIDTSAHHQYALQKYGEALKGIREMVANGQDSIRIALISALLIFCFETLHGDLDRAIDHVRSAVEMIVKEISSTPQSFYFTRTNTLGARGSSAIDDELLTAFMRLDRPSLTCLSKNETRMPEPNRIFSSLFSQEHLEIPGGFETTTEARAYLEDIKWRIMPSGQPPESIKDLWNMESNDSPNLDLVTLPAQLRAWYKSFGVENSKNTSLELAHWHDAFSSILNYSMTPAGDSLFVAAVMLHIQALSTDLLANGFASSNSAPVGSSAGDLHSFPTVHAILSLSRRLVAHPKFLRAFVFDVGIVPSLVNICMLCPDQELKLEAIDVLKSMVPRREGWWDSRVAVEAGERWLQQGDEQVDFEMVG</sequence>
<dbReference type="InterPro" id="IPR052360">
    <property type="entry name" value="Transcr_Regulatory_Proteins"/>
</dbReference>
<gene>
    <name evidence="9" type="ORF">BP5553_02354</name>
</gene>
<dbReference type="PROSITE" id="PS00463">
    <property type="entry name" value="ZN2_CY6_FUNGAL_1"/>
    <property type="match status" value="1"/>
</dbReference>
<protein>
    <recommendedName>
        <fullName evidence="8">Zn(2)-C6 fungal-type domain-containing protein</fullName>
    </recommendedName>
</protein>
<feature type="region of interest" description="Disordered" evidence="7">
    <location>
        <begin position="79"/>
        <end position="101"/>
    </location>
</feature>
<dbReference type="SUPFAM" id="SSF57701">
    <property type="entry name" value="Zn2/Cys6 DNA-binding domain"/>
    <property type="match status" value="1"/>
</dbReference>
<feature type="domain" description="Zn(2)-C6 fungal-type" evidence="8">
    <location>
        <begin position="26"/>
        <end position="54"/>
    </location>
</feature>
<evidence type="ECO:0000256" key="5">
    <source>
        <dbReference type="ARBA" id="ARBA00023163"/>
    </source>
</evidence>
<evidence type="ECO:0000256" key="1">
    <source>
        <dbReference type="ARBA" id="ARBA00022723"/>
    </source>
</evidence>
<evidence type="ECO:0000256" key="4">
    <source>
        <dbReference type="ARBA" id="ARBA00023125"/>
    </source>
</evidence>
<keyword evidence="6" id="KW-0539">Nucleus</keyword>
<reference evidence="9 10" key="1">
    <citation type="journal article" date="2018" name="IMA Fungus">
        <title>IMA Genome-F 9: Draft genome sequence of Annulohypoxylon stygium, Aspergillus mulundensis, Berkeleyomyces basicola (syn. Thielaviopsis basicola), Ceratocystis smalleyi, two Cercospora beticola strains, Coleophoma cylindrospora, Fusarium fracticaudum, Phialophora cf. hyalina, and Morchella septimelata.</title>
        <authorList>
            <person name="Wingfield B.D."/>
            <person name="Bills G.F."/>
            <person name="Dong Y."/>
            <person name="Huang W."/>
            <person name="Nel W.J."/>
            <person name="Swalarsk-Parry B.S."/>
            <person name="Vaghefi N."/>
            <person name="Wilken P.M."/>
            <person name="An Z."/>
            <person name="de Beer Z.W."/>
            <person name="De Vos L."/>
            <person name="Chen L."/>
            <person name="Duong T.A."/>
            <person name="Gao Y."/>
            <person name="Hammerbacher A."/>
            <person name="Kikkert J.R."/>
            <person name="Li Y."/>
            <person name="Li H."/>
            <person name="Li K."/>
            <person name="Li Q."/>
            <person name="Liu X."/>
            <person name="Ma X."/>
            <person name="Naidoo K."/>
            <person name="Pethybridge S.J."/>
            <person name="Sun J."/>
            <person name="Steenkamp E.T."/>
            <person name="van der Nest M.A."/>
            <person name="van Wyk S."/>
            <person name="Wingfield M.J."/>
            <person name="Xiong C."/>
            <person name="Yue Q."/>
            <person name="Zhang X."/>
        </authorList>
    </citation>
    <scope>NUCLEOTIDE SEQUENCE [LARGE SCALE GENOMIC DNA]</scope>
    <source>
        <strain evidence="9 10">BP 5553</strain>
    </source>
</reference>
<dbReference type="RefSeq" id="XP_031875031.1">
    <property type="nucleotide sequence ID" value="XM_032010977.1"/>
</dbReference>
<dbReference type="InterPro" id="IPR036864">
    <property type="entry name" value="Zn2-C6_fun-type_DNA-bd_sf"/>
</dbReference>
<dbReference type="AlphaFoldDB" id="A0A370U3M7"/>
<evidence type="ECO:0000256" key="3">
    <source>
        <dbReference type="ARBA" id="ARBA00023015"/>
    </source>
</evidence>
<evidence type="ECO:0000259" key="8">
    <source>
        <dbReference type="PROSITE" id="PS50048"/>
    </source>
</evidence>
<evidence type="ECO:0000256" key="2">
    <source>
        <dbReference type="ARBA" id="ARBA00022833"/>
    </source>
</evidence>
<dbReference type="PROSITE" id="PS50048">
    <property type="entry name" value="ZN2_CY6_FUNGAL_2"/>
    <property type="match status" value="1"/>
</dbReference>
<dbReference type="EMBL" id="NPIC01000001">
    <property type="protein sequence ID" value="RDL42375.1"/>
    <property type="molecule type" value="Genomic_DNA"/>
</dbReference>
<feature type="compositionally biased region" description="Polar residues" evidence="7">
    <location>
        <begin position="1"/>
        <end position="10"/>
    </location>
</feature>
<dbReference type="Proteomes" id="UP000254866">
    <property type="component" value="Unassembled WGS sequence"/>
</dbReference>
<dbReference type="GO" id="GO:0000981">
    <property type="term" value="F:DNA-binding transcription factor activity, RNA polymerase II-specific"/>
    <property type="evidence" value="ECO:0007669"/>
    <property type="project" value="InterPro"/>
</dbReference>
<evidence type="ECO:0000313" key="10">
    <source>
        <dbReference type="Proteomes" id="UP000254866"/>
    </source>
</evidence>
<dbReference type="OrthoDB" id="3172332at2759"/>
<dbReference type="GO" id="GO:0003677">
    <property type="term" value="F:DNA binding"/>
    <property type="evidence" value="ECO:0007669"/>
    <property type="project" value="UniProtKB-KW"/>
</dbReference>
<keyword evidence="1" id="KW-0479">Metal-binding</keyword>
<proteinExistence type="predicted"/>
<dbReference type="Pfam" id="PF00172">
    <property type="entry name" value="Zn_clus"/>
    <property type="match status" value="1"/>
</dbReference>